<comment type="caution">
    <text evidence="1">The sequence shown here is derived from an EMBL/GenBank/DDBJ whole genome shotgun (WGS) entry which is preliminary data.</text>
</comment>
<dbReference type="eggNOG" id="ENOG503163B">
    <property type="taxonomic scope" value="Bacteria"/>
</dbReference>
<proteinExistence type="predicted"/>
<dbReference type="AlphaFoldDB" id="K8P161"/>
<keyword evidence="2" id="KW-1185">Reference proteome</keyword>
<sequence length="75" mass="7643">MALPVVLADDGVAAGEAVEYLSANTAVMRAEALWRKPGCAGAVAASRTGDPATGDLGDAKLIRKFGDLPDDLSEL</sequence>
<dbReference type="PATRIC" id="fig|883078.3.peg.4533"/>
<name>K8P161_9BRAD</name>
<gene>
    <name evidence="1" type="ORF">HMPREF9695_04389</name>
</gene>
<dbReference type="HOGENOM" id="CLU_172362_0_0_5"/>
<accession>K8P161</accession>
<dbReference type="RefSeq" id="WP_006023090.1">
    <property type="nucleotide sequence ID" value="NZ_KB375284.1"/>
</dbReference>
<protein>
    <submittedName>
        <fullName evidence="1">Uncharacterized protein</fullName>
    </submittedName>
</protein>
<dbReference type="Proteomes" id="UP000001096">
    <property type="component" value="Unassembled WGS sequence"/>
</dbReference>
<dbReference type="EMBL" id="AGWX01000005">
    <property type="protein sequence ID" value="EKS34479.1"/>
    <property type="molecule type" value="Genomic_DNA"/>
</dbReference>
<evidence type="ECO:0000313" key="1">
    <source>
        <dbReference type="EMBL" id="EKS34479.1"/>
    </source>
</evidence>
<reference evidence="1 2" key="1">
    <citation type="submission" date="2012-04" db="EMBL/GenBank/DDBJ databases">
        <title>The Genome Sequence of Afipia broomeae ATCC 49717.</title>
        <authorList>
            <consortium name="The Broad Institute Genome Sequencing Platform"/>
            <person name="Earl A."/>
            <person name="Ward D."/>
            <person name="Feldgarden M."/>
            <person name="Gevers D."/>
            <person name="Huys G."/>
            <person name="Walker B."/>
            <person name="Young S.K."/>
            <person name="Zeng Q."/>
            <person name="Gargeya S."/>
            <person name="Fitzgerald M."/>
            <person name="Haas B."/>
            <person name="Abouelleil A."/>
            <person name="Alvarado L."/>
            <person name="Arachchi H.M."/>
            <person name="Berlin A."/>
            <person name="Chapman S.B."/>
            <person name="Goldberg J."/>
            <person name="Griggs A."/>
            <person name="Gujja S."/>
            <person name="Hansen M."/>
            <person name="Howarth C."/>
            <person name="Imamovic A."/>
            <person name="Larimer J."/>
            <person name="McCowen C."/>
            <person name="Montmayeur A."/>
            <person name="Murphy C."/>
            <person name="Neiman D."/>
            <person name="Pearson M."/>
            <person name="Priest M."/>
            <person name="Roberts A."/>
            <person name="Saif S."/>
            <person name="Shea T."/>
            <person name="Sisk P."/>
            <person name="Sykes S."/>
            <person name="Wortman J."/>
            <person name="Nusbaum C."/>
            <person name="Birren B."/>
        </authorList>
    </citation>
    <scope>NUCLEOTIDE SEQUENCE [LARGE SCALE GENOMIC DNA]</scope>
    <source>
        <strain evidence="1 2">ATCC 49717</strain>
    </source>
</reference>
<organism evidence="1 2">
    <name type="scientific">Afipia broomeae ATCC 49717</name>
    <dbReference type="NCBI Taxonomy" id="883078"/>
    <lineage>
        <taxon>Bacteria</taxon>
        <taxon>Pseudomonadati</taxon>
        <taxon>Pseudomonadota</taxon>
        <taxon>Alphaproteobacteria</taxon>
        <taxon>Hyphomicrobiales</taxon>
        <taxon>Nitrobacteraceae</taxon>
        <taxon>Afipia</taxon>
    </lineage>
</organism>
<evidence type="ECO:0000313" key="2">
    <source>
        <dbReference type="Proteomes" id="UP000001096"/>
    </source>
</evidence>